<feature type="domain" description="Reverse transcriptase zinc-binding" evidence="1">
    <location>
        <begin position="29"/>
        <end position="87"/>
    </location>
</feature>
<proteinExistence type="predicted"/>
<sequence>MVVMLDSYVGWRIHCGCNSVNNRCKNYVNNWRINCLVKNSSAKVSCFVSRTSLGRIPIAETLLKRGVHINSSSCFCENVVESVDHLRVCLNGIGLDSQMLCDYTKTIRERGCGNCTKQGKILMAKTRNEKYFNMVLKSPIIVADDIISLVYTWYKHRGKNNKCR</sequence>
<name>A0A9R1VG88_LACSA</name>
<dbReference type="AlphaFoldDB" id="A0A9R1VG88"/>
<accession>A0A9R1VG88</accession>
<dbReference type="EMBL" id="NBSK02000005">
    <property type="protein sequence ID" value="KAJ0204173.1"/>
    <property type="molecule type" value="Genomic_DNA"/>
</dbReference>
<evidence type="ECO:0000313" key="3">
    <source>
        <dbReference type="Proteomes" id="UP000235145"/>
    </source>
</evidence>
<dbReference type="Proteomes" id="UP000235145">
    <property type="component" value="Unassembled WGS sequence"/>
</dbReference>
<organism evidence="2 3">
    <name type="scientific">Lactuca sativa</name>
    <name type="common">Garden lettuce</name>
    <dbReference type="NCBI Taxonomy" id="4236"/>
    <lineage>
        <taxon>Eukaryota</taxon>
        <taxon>Viridiplantae</taxon>
        <taxon>Streptophyta</taxon>
        <taxon>Embryophyta</taxon>
        <taxon>Tracheophyta</taxon>
        <taxon>Spermatophyta</taxon>
        <taxon>Magnoliopsida</taxon>
        <taxon>eudicotyledons</taxon>
        <taxon>Gunneridae</taxon>
        <taxon>Pentapetalae</taxon>
        <taxon>asterids</taxon>
        <taxon>campanulids</taxon>
        <taxon>Asterales</taxon>
        <taxon>Asteraceae</taxon>
        <taxon>Cichorioideae</taxon>
        <taxon>Cichorieae</taxon>
        <taxon>Lactucinae</taxon>
        <taxon>Lactuca</taxon>
    </lineage>
</organism>
<gene>
    <name evidence="2" type="ORF">LSAT_V11C500258630</name>
</gene>
<reference evidence="2 3" key="1">
    <citation type="journal article" date="2017" name="Nat. Commun.">
        <title>Genome assembly with in vitro proximity ligation data and whole-genome triplication in lettuce.</title>
        <authorList>
            <person name="Reyes-Chin-Wo S."/>
            <person name="Wang Z."/>
            <person name="Yang X."/>
            <person name="Kozik A."/>
            <person name="Arikit S."/>
            <person name="Song C."/>
            <person name="Xia L."/>
            <person name="Froenicke L."/>
            <person name="Lavelle D.O."/>
            <person name="Truco M.J."/>
            <person name="Xia R."/>
            <person name="Zhu S."/>
            <person name="Xu C."/>
            <person name="Xu H."/>
            <person name="Xu X."/>
            <person name="Cox K."/>
            <person name="Korf I."/>
            <person name="Meyers B.C."/>
            <person name="Michelmore R.W."/>
        </authorList>
    </citation>
    <scope>NUCLEOTIDE SEQUENCE [LARGE SCALE GENOMIC DNA]</scope>
    <source>
        <strain evidence="3">cv. Salinas</strain>
        <tissue evidence="2">Seedlings</tissue>
    </source>
</reference>
<dbReference type="InterPro" id="IPR026960">
    <property type="entry name" value="RVT-Znf"/>
</dbReference>
<dbReference type="Pfam" id="PF13966">
    <property type="entry name" value="zf-RVT"/>
    <property type="match status" value="1"/>
</dbReference>
<comment type="caution">
    <text evidence="2">The sequence shown here is derived from an EMBL/GenBank/DDBJ whole genome shotgun (WGS) entry which is preliminary data.</text>
</comment>
<keyword evidence="3" id="KW-1185">Reference proteome</keyword>
<evidence type="ECO:0000313" key="2">
    <source>
        <dbReference type="EMBL" id="KAJ0204173.1"/>
    </source>
</evidence>
<protein>
    <recommendedName>
        <fullName evidence="1">Reverse transcriptase zinc-binding domain-containing protein</fullName>
    </recommendedName>
</protein>
<evidence type="ECO:0000259" key="1">
    <source>
        <dbReference type="Pfam" id="PF13966"/>
    </source>
</evidence>